<protein>
    <recommendedName>
        <fullName evidence="2">HIT domain-containing protein</fullName>
    </recommendedName>
</protein>
<name>A0A1F7J630_9BACT</name>
<dbReference type="Proteomes" id="UP000178558">
    <property type="component" value="Unassembled WGS sequence"/>
</dbReference>
<proteinExistence type="predicted"/>
<dbReference type="InterPro" id="IPR036265">
    <property type="entry name" value="HIT-like_sf"/>
</dbReference>
<sequence length="130" mass="15300">MEDCIFCKIVKGELPSHKVYEDNKFMAFLDIYPKSKGHTLIIPKKHFRWVHDVEPFGEYWQVARKIARAQEKGLSAKWTQYFTHGLIPHAHIHMKPRYEDVQGASMLPDEHLSFSKEEFEVIAAKIRKAF</sequence>
<dbReference type="PRINTS" id="PR00332">
    <property type="entry name" value="HISTRIAD"/>
</dbReference>
<gene>
    <name evidence="3" type="ORF">A3B50_02695</name>
</gene>
<dbReference type="PANTHER" id="PTHR46648:SF1">
    <property type="entry name" value="ADENOSINE 5'-MONOPHOSPHORAMIDASE HNT1"/>
    <property type="match status" value="1"/>
</dbReference>
<reference evidence="3 4" key="1">
    <citation type="journal article" date="2016" name="Nat. Commun.">
        <title>Thousands of microbial genomes shed light on interconnected biogeochemical processes in an aquifer system.</title>
        <authorList>
            <person name="Anantharaman K."/>
            <person name="Brown C.T."/>
            <person name="Hug L.A."/>
            <person name="Sharon I."/>
            <person name="Castelle C.J."/>
            <person name="Probst A.J."/>
            <person name="Thomas B.C."/>
            <person name="Singh A."/>
            <person name="Wilkins M.J."/>
            <person name="Karaoz U."/>
            <person name="Brodie E.L."/>
            <person name="Williams K.H."/>
            <person name="Hubbard S.S."/>
            <person name="Banfield J.F."/>
        </authorList>
    </citation>
    <scope>NUCLEOTIDE SEQUENCE [LARGE SCALE GENOMIC DNA]</scope>
</reference>
<comment type="caution">
    <text evidence="3">The sequence shown here is derived from an EMBL/GenBank/DDBJ whole genome shotgun (WGS) entry which is preliminary data.</text>
</comment>
<evidence type="ECO:0000313" key="3">
    <source>
        <dbReference type="EMBL" id="OGK51049.1"/>
    </source>
</evidence>
<dbReference type="InterPro" id="IPR001310">
    <property type="entry name" value="Histidine_triad_HIT"/>
</dbReference>
<feature type="short sequence motif" description="Histidine triad motif" evidence="1">
    <location>
        <begin position="89"/>
        <end position="93"/>
    </location>
</feature>
<dbReference type="GO" id="GO:0009117">
    <property type="term" value="P:nucleotide metabolic process"/>
    <property type="evidence" value="ECO:0007669"/>
    <property type="project" value="TreeGrafter"/>
</dbReference>
<dbReference type="Gene3D" id="3.30.428.10">
    <property type="entry name" value="HIT-like"/>
    <property type="match status" value="1"/>
</dbReference>
<dbReference type="Pfam" id="PF01230">
    <property type="entry name" value="HIT"/>
    <property type="match status" value="1"/>
</dbReference>
<accession>A0A1F7J630</accession>
<dbReference type="AlphaFoldDB" id="A0A1F7J630"/>
<dbReference type="EMBL" id="MGAQ01000006">
    <property type="protein sequence ID" value="OGK51049.1"/>
    <property type="molecule type" value="Genomic_DNA"/>
</dbReference>
<feature type="domain" description="HIT" evidence="2">
    <location>
        <begin position="5"/>
        <end position="106"/>
    </location>
</feature>
<organism evidence="3 4">
    <name type="scientific">Candidatus Roizmanbacteria bacterium RIFCSPLOWO2_01_FULL_40_42</name>
    <dbReference type="NCBI Taxonomy" id="1802066"/>
    <lineage>
        <taxon>Bacteria</taxon>
        <taxon>Candidatus Roizmaniibacteriota</taxon>
    </lineage>
</organism>
<dbReference type="InterPro" id="IPR011146">
    <property type="entry name" value="HIT-like"/>
</dbReference>
<evidence type="ECO:0000256" key="1">
    <source>
        <dbReference type="PROSITE-ProRule" id="PRU00464"/>
    </source>
</evidence>
<evidence type="ECO:0000313" key="4">
    <source>
        <dbReference type="Proteomes" id="UP000178558"/>
    </source>
</evidence>
<dbReference type="GO" id="GO:0003824">
    <property type="term" value="F:catalytic activity"/>
    <property type="evidence" value="ECO:0007669"/>
    <property type="project" value="InterPro"/>
</dbReference>
<evidence type="ECO:0000259" key="2">
    <source>
        <dbReference type="PROSITE" id="PS51084"/>
    </source>
</evidence>
<dbReference type="PANTHER" id="PTHR46648">
    <property type="entry name" value="HIT FAMILY PROTEIN 1"/>
    <property type="match status" value="1"/>
</dbReference>
<dbReference type="SUPFAM" id="SSF54197">
    <property type="entry name" value="HIT-like"/>
    <property type="match status" value="1"/>
</dbReference>
<dbReference type="PROSITE" id="PS51084">
    <property type="entry name" value="HIT_2"/>
    <property type="match status" value="1"/>
</dbReference>